<keyword evidence="5" id="KW-1185">Reference proteome</keyword>
<evidence type="ECO:0000256" key="2">
    <source>
        <dbReference type="ARBA" id="ARBA00023002"/>
    </source>
</evidence>
<dbReference type="RefSeq" id="WP_264504524.1">
    <property type="nucleotide sequence ID" value="NZ_JAPDFL010000001.1"/>
</dbReference>
<dbReference type="InterPro" id="IPR016163">
    <property type="entry name" value="Ald_DH_C"/>
</dbReference>
<dbReference type="PANTHER" id="PTHR43353:SF5">
    <property type="entry name" value="SUCCINATE-SEMIALDEHYDE DEHYDROGENASE, MITOCHONDRIAL"/>
    <property type="match status" value="1"/>
</dbReference>
<dbReference type="CDD" id="cd07103">
    <property type="entry name" value="ALDH_F5_SSADH_GabD"/>
    <property type="match status" value="1"/>
</dbReference>
<dbReference type="PANTHER" id="PTHR43353">
    <property type="entry name" value="SUCCINATE-SEMIALDEHYDE DEHYDROGENASE, MITOCHONDRIAL"/>
    <property type="match status" value="1"/>
</dbReference>
<keyword evidence="2" id="KW-0560">Oxidoreductase</keyword>
<evidence type="ECO:0000256" key="1">
    <source>
        <dbReference type="ARBA" id="ARBA00009986"/>
    </source>
</evidence>
<protein>
    <submittedName>
        <fullName evidence="4">NAD-dependent succinate-semialdehyde dehydrogenase</fullName>
    </submittedName>
</protein>
<dbReference type="InterPro" id="IPR015590">
    <property type="entry name" value="Aldehyde_DH_dom"/>
</dbReference>
<dbReference type="InterPro" id="IPR016161">
    <property type="entry name" value="Ald_DH/histidinol_DH"/>
</dbReference>
<evidence type="ECO:0000259" key="3">
    <source>
        <dbReference type="Pfam" id="PF00171"/>
    </source>
</evidence>
<dbReference type="EMBL" id="JAPDFL010000001">
    <property type="protein sequence ID" value="MCW1931410.1"/>
    <property type="molecule type" value="Genomic_DNA"/>
</dbReference>
<reference evidence="4 5" key="1">
    <citation type="submission" date="2022-10" db="EMBL/GenBank/DDBJ databases">
        <title>Pararhodobacter sp. nov., isolated from marine algae.</title>
        <authorList>
            <person name="Choi B.J."/>
            <person name="Kim J.M."/>
            <person name="Lee J.K."/>
            <person name="Choi D.G."/>
            <person name="Jeon C.O."/>
        </authorList>
    </citation>
    <scope>NUCLEOTIDE SEQUENCE [LARGE SCALE GENOMIC DNA]</scope>
    <source>
        <strain evidence="4 5">ZQ420</strain>
    </source>
</reference>
<dbReference type="InterPro" id="IPR016162">
    <property type="entry name" value="Ald_DH_N"/>
</dbReference>
<proteinExistence type="inferred from homology"/>
<evidence type="ECO:0000313" key="5">
    <source>
        <dbReference type="Proteomes" id="UP001208938"/>
    </source>
</evidence>
<organism evidence="4 5">
    <name type="scientific">Pararhodobacter zhoushanensis</name>
    <dbReference type="NCBI Taxonomy" id="2479545"/>
    <lineage>
        <taxon>Bacteria</taxon>
        <taxon>Pseudomonadati</taxon>
        <taxon>Pseudomonadota</taxon>
        <taxon>Alphaproteobacteria</taxon>
        <taxon>Rhodobacterales</taxon>
        <taxon>Paracoccaceae</taxon>
        <taxon>Pararhodobacter</taxon>
    </lineage>
</organism>
<sequence>MTTITGAQDYPQLKLHIDGDWLGAEGRRSFEVRHPATGQVLAELPLANAADLDRALESADKGFKLWRRSTPEERAAVLTGAARLLRERGDVIARNATLEEGKTLQETRIELHGCADLFDFYAAEAKRIYGRVLVRPDGERSLVMKEPVGPVAAFAPWNFPIHNPGRKLGAPIAAGCSVILKPAEEAPASAMAVVQALLDAGLPRGVCQLVFGVPDEVSRHLLASPVIRKCSFTGSTVVGKHLMKLAADNALRTTMELGGHAPVIVFDDCDFDRTVDLLAMAKSRNAGQVCVSPTRFYVQDGIHDRFVAALSQRLAAMRIGDGLDPATQMGPMANARRPEAVEGLLADATARGARVLTGGERIGNQGYFFQPTVLTDLSLDARIMNEEPFGPVVAAARFQSFDEVVEQANRLPFGLAAYAFTENGRMANRIGAALEAGMVGINVTRMAYADAPFQGVKHSGHGSEDGPEGLAACLVVKSIHQH</sequence>
<accession>A0ABT3GV91</accession>
<feature type="domain" description="Aldehyde dehydrogenase" evidence="3">
    <location>
        <begin position="21"/>
        <end position="479"/>
    </location>
</feature>
<evidence type="ECO:0000313" key="4">
    <source>
        <dbReference type="EMBL" id="MCW1931410.1"/>
    </source>
</evidence>
<dbReference type="Proteomes" id="UP001208938">
    <property type="component" value="Unassembled WGS sequence"/>
</dbReference>
<dbReference type="SUPFAM" id="SSF53720">
    <property type="entry name" value="ALDH-like"/>
    <property type="match status" value="1"/>
</dbReference>
<dbReference type="Gene3D" id="3.40.309.10">
    <property type="entry name" value="Aldehyde Dehydrogenase, Chain A, domain 2"/>
    <property type="match status" value="1"/>
</dbReference>
<dbReference type="InterPro" id="IPR050740">
    <property type="entry name" value="Aldehyde_DH_Superfamily"/>
</dbReference>
<comment type="caution">
    <text evidence="4">The sequence shown here is derived from an EMBL/GenBank/DDBJ whole genome shotgun (WGS) entry which is preliminary data.</text>
</comment>
<gene>
    <name evidence="4" type="ORF">OKW52_03810</name>
</gene>
<comment type="similarity">
    <text evidence="1">Belongs to the aldehyde dehydrogenase family.</text>
</comment>
<dbReference type="Pfam" id="PF00171">
    <property type="entry name" value="Aldedh"/>
    <property type="match status" value="1"/>
</dbReference>
<dbReference type="Gene3D" id="3.40.605.10">
    <property type="entry name" value="Aldehyde Dehydrogenase, Chain A, domain 1"/>
    <property type="match status" value="1"/>
</dbReference>
<name>A0ABT3GV91_9RHOB</name>